<proteinExistence type="predicted"/>
<evidence type="ECO:0000256" key="1">
    <source>
        <dbReference type="SAM" id="MobiDB-lite"/>
    </source>
</evidence>
<feature type="non-terminal residue" evidence="2">
    <location>
        <position position="1"/>
    </location>
</feature>
<dbReference type="AlphaFoldDB" id="A0A2V1GW55"/>
<dbReference type="EMBL" id="QDDL01000011">
    <property type="protein sequence ID" value="PVZ64882.1"/>
    <property type="molecule type" value="Genomic_DNA"/>
</dbReference>
<sequence>SSVNQIPGHVSHLWKAHAPGMMYYAQNNMSSTQLIYRNFTRSVANNILKGNNLNQIQCAIVHPNEESIFILCESNLYRWSPLTSQTFSFACRHQPITNAIGASLRGQTASRCPLIFSSNKYELHLIQNYGAIRQFFVTTSMHTASRAEIDNSHLAGNPPYLAIGASPDYYLTYTSSAGLMRQKIAHGEQAHPFFDNNEETLDFNAPDISRYIISPCGTLLTLISPTGISTCNVVPIPALIKILSDMESSMKSSMKSSIKSSREAEPSSGCTLL</sequence>
<dbReference type="RefSeq" id="WP_206605700.1">
    <property type="nucleotide sequence ID" value="NZ_CAWNYD010000011.1"/>
</dbReference>
<evidence type="ECO:0000313" key="3">
    <source>
        <dbReference type="Proteomes" id="UP000244906"/>
    </source>
</evidence>
<gene>
    <name evidence="2" type="ORF">DC094_18630</name>
</gene>
<reference evidence="2 3" key="1">
    <citation type="submission" date="2018-04" db="EMBL/GenBank/DDBJ databases">
        <title>Thalassorhabdus spongiae gen. nov., sp. nov., isolated from a marine sponge in South-West Iceland.</title>
        <authorList>
            <person name="Knobloch S."/>
            <person name="Daussin A."/>
            <person name="Johannsson R."/>
            <person name="Marteinsson V.T."/>
        </authorList>
    </citation>
    <scope>NUCLEOTIDE SEQUENCE [LARGE SCALE GENOMIC DNA]</scope>
    <source>
        <strain evidence="2 3">Hp12</strain>
    </source>
</reference>
<feature type="region of interest" description="Disordered" evidence="1">
    <location>
        <begin position="254"/>
        <end position="273"/>
    </location>
</feature>
<protein>
    <submittedName>
        <fullName evidence="2">Uncharacterized protein</fullName>
    </submittedName>
</protein>
<comment type="caution">
    <text evidence="2">The sequence shown here is derived from an EMBL/GenBank/DDBJ whole genome shotgun (WGS) entry which is preliminary data.</text>
</comment>
<organism evidence="2 3">
    <name type="scientific">Pelagibaculum spongiae</name>
    <dbReference type="NCBI Taxonomy" id="2080658"/>
    <lineage>
        <taxon>Bacteria</taxon>
        <taxon>Pseudomonadati</taxon>
        <taxon>Pseudomonadota</taxon>
        <taxon>Gammaproteobacteria</taxon>
        <taxon>Oceanospirillales</taxon>
        <taxon>Pelagibaculum</taxon>
    </lineage>
</organism>
<evidence type="ECO:0000313" key="2">
    <source>
        <dbReference type="EMBL" id="PVZ64882.1"/>
    </source>
</evidence>
<name>A0A2V1GW55_9GAMM</name>
<accession>A0A2V1GW55</accession>
<dbReference type="Proteomes" id="UP000244906">
    <property type="component" value="Unassembled WGS sequence"/>
</dbReference>
<keyword evidence="3" id="KW-1185">Reference proteome</keyword>